<evidence type="ECO:0000313" key="2">
    <source>
        <dbReference type="EMBL" id="GBG88862.1"/>
    </source>
</evidence>
<gene>
    <name evidence="2" type="ORF">CBR_g48474</name>
</gene>
<feature type="compositionally biased region" description="Basic residues" evidence="1">
    <location>
        <begin position="217"/>
        <end position="228"/>
    </location>
</feature>
<feature type="compositionally biased region" description="Basic and acidic residues" evidence="1">
    <location>
        <begin position="371"/>
        <end position="383"/>
    </location>
</feature>
<evidence type="ECO:0000313" key="3">
    <source>
        <dbReference type="Proteomes" id="UP000265515"/>
    </source>
</evidence>
<evidence type="ECO:0000256" key="1">
    <source>
        <dbReference type="SAM" id="MobiDB-lite"/>
    </source>
</evidence>
<comment type="caution">
    <text evidence="2">The sequence shown here is derived from an EMBL/GenBank/DDBJ whole genome shotgun (WGS) entry which is preliminary data.</text>
</comment>
<proteinExistence type="predicted"/>
<organism evidence="2 3">
    <name type="scientific">Chara braunii</name>
    <name type="common">Braun's stonewort</name>
    <dbReference type="NCBI Taxonomy" id="69332"/>
    <lineage>
        <taxon>Eukaryota</taxon>
        <taxon>Viridiplantae</taxon>
        <taxon>Streptophyta</taxon>
        <taxon>Charophyceae</taxon>
        <taxon>Charales</taxon>
        <taxon>Characeae</taxon>
        <taxon>Chara</taxon>
    </lineage>
</organism>
<feature type="compositionally biased region" description="Basic and acidic residues" evidence="1">
    <location>
        <begin position="273"/>
        <end position="309"/>
    </location>
</feature>
<name>A0A388M2Z6_CHABU</name>
<dbReference type="AlphaFoldDB" id="A0A388M2Z6"/>
<dbReference type="Gramene" id="GBG88862">
    <property type="protein sequence ID" value="GBG88862"/>
    <property type="gene ID" value="CBR_g48474"/>
</dbReference>
<feature type="compositionally biased region" description="Basic residues" evidence="1">
    <location>
        <begin position="199"/>
        <end position="209"/>
    </location>
</feature>
<sequence length="426" mass="47953">MNEPELYEWNEALKFKLFLIQVIKVPVSVLPHLRGAVGKAYGKVLRAAPAYADPISPDLWNVRFEPISPDLWNVRFDLVPSARVSYKRTLIIDMEEYGYVELDVACADFQWCKACKHFFHEENDPICPFAIKKGKSVDPNLKQKQGYKEALMKSKEKADHSEDKDIEQRKTKDKEGERSVKPTSSDEPKGNNSGTSRLRGLKGKGKRIKSRTEKGHPTQKWKAAGKAKKGGEKEEEGLPRLDDQKKEVGRSQTEGTEKVEGDKEEEGLPGLNDQKKEVDRSQTEGTEKEEGDKEDVLKQNSEEGNEKRGKFLKSPLVTTLSKDAAKILEDCVKKIAEAKMGFPEKGEVPGVTQEPLSEPPSAEPIPNIGTDHNEVHDEDPKQDIKIDDMEVVEAAEILFKARTTREKQVLRKEKKALLNNGKRQAG</sequence>
<feature type="region of interest" description="Disordered" evidence="1">
    <location>
        <begin position="344"/>
        <end position="383"/>
    </location>
</feature>
<dbReference type="Proteomes" id="UP000265515">
    <property type="component" value="Unassembled WGS sequence"/>
</dbReference>
<keyword evidence="3" id="KW-1185">Reference proteome</keyword>
<feature type="compositionally biased region" description="Basic and acidic residues" evidence="1">
    <location>
        <begin position="229"/>
        <end position="261"/>
    </location>
</feature>
<dbReference type="EMBL" id="BFEA01000699">
    <property type="protein sequence ID" value="GBG88862.1"/>
    <property type="molecule type" value="Genomic_DNA"/>
</dbReference>
<feature type="region of interest" description="Disordered" evidence="1">
    <location>
        <begin position="148"/>
        <end position="314"/>
    </location>
</feature>
<protein>
    <submittedName>
        <fullName evidence="2">Uncharacterized protein</fullName>
    </submittedName>
</protein>
<feature type="compositionally biased region" description="Basic and acidic residues" evidence="1">
    <location>
        <begin position="148"/>
        <end position="189"/>
    </location>
</feature>
<reference evidence="2 3" key="1">
    <citation type="journal article" date="2018" name="Cell">
        <title>The Chara Genome: Secondary Complexity and Implications for Plant Terrestrialization.</title>
        <authorList>
            <person name="Nishiyama T."/>
            <person name="Sakayama H."/>
            <person name="Vries J.D."/>
            <person name="Buschmann H."/>
            <person name="Saint-Marcoux D."/>
            <person name="Ullrich K.K."/>
            <person name="Haas F.B."/>
            <person name="Vanderstraeten L."/>
            <person name="Becker D."/>
            <person name="Lang D."/>
            <person name="Vosolsobe S."/>
            <person name="Rombauts S."/>
            <person name="Wilhelmsson P.K.I."/>
            <person name="Janitza P."/>
            <person name="Kern R."/>
            <person name="Heyl A."/>
            <person name="Rumpler F."/>
            <person name="Villalobos L.I.A.C."/>
            <person name="Clay J.M."/>
            <person name="Skokan R."/>
            <person name="Toyoda A."/>
            <person name="Suzuki Y."/>
            <person name="Kagoshima H."/>
            <person name="Schijlen E."/>
            <person name="Tajeshwar N."/>
            <person name="Catarino B."/>
            <person name="Hetherington A.J."/>
            <person name="Saltykova A."/>
            <person name="Bonnot C."/>
            <person name="Breuninger H."/>
            <person name="Symeonidi A."/>
            <person name="Radhakrishnan G.V."/>
            <person name="Van Nieuwerburgh F."/>
            <person name="Deforce D."/>
            <person name="Chang C."/>
            <person name="Karol K.G."/>
            <person name="Hedrich R."/>
            <person name="Ulvskov P."/>
            <person name="Glockner G."/>
            <person name="Delwiche C.F."/>
            <person name="Petrasek J."/>
            <person name="Van de Peer Y."/>
            <person name="Friml J."/>
            <person name="Beilby M."/>
            <person name="Dolan L."/>
            <person name="Kohara Y."/>
            <person name="Sugano S."/>
            <person name="Fujiyama A."/>
            <person name="Delaux P.-M."/>
            <person name="Quint M."/>
            <person name="TheiBen G."/>
            <person name="Hagemann M."/>
            <person name="Harholt J."/>
            <person name="Dunand C."/>
            <person name="Zachgo S."/>
            <person name="Langdale J."/>
            <person name="Maumus F."/>
            <person name="Straeten D.V.D."/>
            <person name="Gould S.B."/>
            <person name="Rensing S.A."/>
        </authorList>
    </citation>
    <scope>NUCLEOTIDE SEQUENCE [LARGE SCALE GENOMIC DNA]</scope>
    <source>
        <strain evidence="2 3">S276</strain>
    </source>
</reference>
<accession>A0A388M2Z6</accession>